<reference evidence="1 2" key="1">
    <citation type="journal article" date="2011" name="Proc. Natl. Acad. Sci. U.S.A.">
        <title>Evolutionary erosion of yeast sex chromosomes by mating-type switching accidents.</title>
        <authorList>
            <person name="Gordon J.L."/>
            <person name="Armisen D."/>
            <person name="Proux-Wera E."/>
            <person name="Oheigeartaigh S.S."/>
            <person name="Byrne K.P."/>
            <person name="Wolfe K.H."/>
        </authorList>
    </citation>
    <scope>NUCLEOTIDE SEQUENCE [LARGE SCALE GENOMIC DNA]</scope>
    <source>
        <strain evidence="2">ATCC 34711 / CBS 6284 / DSM 70876 / NBRC 10599 / NRRL Y-10934 / UCD 77-7</strain>
    </source>
</reference>
<evidence type="ECO:0000313" key="2">
    <source>
        <dbReference type="Proteomes" id="UP000002866"/>
    </source>
</evidence>
<protein>
    <submittedName>
        <fullName evidence="1">Uncharacterized protein</fullName>
    </submittedName>
</protein>
<dbReference type="AlphaFoldDB" id="I2GXQ1"/>
<dbReference type="RefSeq" id="XP_004178422.1">
    <property type="nucleotide sequence ID" value="XM_004178374.1"/>
</dbReference>
<accession>I2GXQ1</accession>
<keyword evidence="2" id="KW-1185">Reference proteome</keyword>
<organism evidence="1 2">
    <name type="scientific">Henningerozyma blattae (strain ATCC 34711 / CBS 6284 / DSM 70876 / NBRC 10599 / NRRL Y-10934 / UCD 77-7)</name>
    <name type="common">Yeast</name>
    <name type="synonym">Tetrapisispora blattae</name>
    <dbReference type="NCBI Taxonomy" id="1071380"/>
    <lineage>
        <taxon>Eukaryota</taxon>
        <taxon>Fungi</taxon>
        <taxon>Dikarya</taxon>
        <taxon>Ascomycota</taxon>
        <taxon>Saccharomycotina</taxon>
        <taxon>Saccharomycetes</taxon>
        <taxon>Saccharomycetales</taxon>
        <taxon>Saccharomycetaceae</taxon>
        <taxon>Henningerozyma</taxon>
    </lineage>
</organism>
<sequence length="283" mass="33274">MQNYVRPYYNKCSKHIIGNKKKLISAATNTTYEIDYENIPESVLENYFIIKTTNKEIIKGISHHLKMKVDEKGFESPTLIVLKASPQVTSSLRVFNHDIGKQYKSHLDSLYEVWELIKSEIQNSLECANLRRFGKISRLPKDLVNDFQNSDFFDVRQCSKSFLEPKFTLNKINAIYLGVTSEEQHLIQYYLKNIQCELYFNNKIGSCQQLYNTIRADPVTIFSDRIEKDSSGKNYNWHIRIRHTVPILPEEIFKLYWTKFEDSQSPTFAKIRGENCRIIFIED</sequence>
<evidence type="ECO:0000313" key="1">
    <source>
        <dbReference type="EMBL" id="CCH58903.1"/>
    </source>
</evidence>
<dbReference type="InParanoid" id="I2GXQ1"/>
<dbReference type="Proteomes" id="UP000002866">
    <property type="component" value="Chromosome 2"/>
</dbReference>
<proteinExistence type="predicted"/>
<dbReference type="KEGG" id="tbl:TBLA_0B00590"/>
<dbReference type="HOGENOM" id="CLU_984116_0_0_1"/>
<dbReference type="GeneID" id="14494099"/>
<gene>
    <name evidence="1" type="primary">TBLA0B00590</name>
    <name evidence="1" type="ORF">TBLA_0B00590</name>
</gene>
<name>I2GXQ1_HENB6</name>
<dbReference type="EMBL" id="HE806317">
    <property type="protein sequence ID" value="CCH58903.1"/>
    <property type="molecule type" value="Genomic_DNA"/>
</dbReference>